<organism evidence="3 4">
    <name type="scientific">Marinobacter nanhaiticus D15-8W</name>
    <dbReference type="NCBI Taxonomy" id="626887"/>
    <lineage>
        <taxon>Bacteria</taxon>
        <taxon>Pseudomonadati</taxon>
        <taxon>Pseudomonadota</taxon>
        <taxon>Gammaproteobacteria</taxon>
        <taxon>Pseudomonadales</taxon>
        <taxon>Marinobacteraceae</taxon>
        <taxon>Marinobacter</taxon>
    </lineage>
</organism>
<keyword evidence="1" id="KW-1133">Transmembrane helix</keyword>
<dbReference type="PANTHER" id="PTHR38690">
    <property type="entry name" value="PROTEASE-RELATED"/>
    <property type="match status" value="1"/>
</dbReference>
<proteinExistence type="predicted"/>
<feature type="transmembrane region" description="Helical" evidence="1">
    <location>
        <begin position="21"/>
        <end position="42"/>
    </location>
</feature>
<sequence>MGASRSQEDQKSLALRGLERIANLIWGVVLVLLILVALYVVIGRQLVGSAGDYRQELEDLLSQRLGQPVSIGQIEGQWQELDPVVRLSDIKVLTRAEAISGDQTVADAKAGAPGEEVFAPDGQDGTAARIDSLRIRLDSFTSLLRLRLVFSEFVASGLDLTLEQLPSGAITVQGIPLAHSSLLNPDDAEPRFRGGPRAWIDKLGNILSDPSVQLNQLRLSLKTPDDDLRTFFIPQVDLHYEQGVFSASGRAMQPGSVTQLARFYLKGEHFFRGDFDGRLYLDIDSGRVFDALLARYDWQDRAIVGVEADARAWLHFAGGDLQRVNAQLSIPHLQFRAQGESQAPIEAVQAHVGWQHLDGGGWRADVQDLEWQWADEKADPIDIQVIRNGEWDVRADRLPVGLVRQMMLAMAPLDDRIRRALEGYQPGGHLRNVVIATPGDNTFSLAAELAGVSVAAHDGAPGLEGLTGSISMTESAGRVHVDAAPVTLGFPELFAGFWKLDNVKAQVNWLLDGGRKRVWSDRIDMQYQGKTRLEGAFELVLNNPGEDTLSLRVGSWNATAPMLADFIPVKEVDREFYDWITTAVEQADVPEGWFYGHGQINKGAPPGSFTSSMRYRFENARIRYDEAWPAVTEAAGTVEVQNAQARITIDSAVTEGLQLEPSTVTVDGDAKPAQVSIQTAAPFSGPDVGHWLAMSPLGEFAGDAASELQLEGDFHLDLGIDLALEDEIRTAVDVAVEAVGARVAYGDTMAVWQEVTGTVNYSSTDGFSGKPLTARFLDAPVELALSRPESGAPLRVTQTGRLAIADLARQFEQSPPPGISGRAGYSARLDLSANGASSLVISSSLANVAVEWPEPLAKPLGTAAPMQLVVSWGDDDGMLLSGHWSDRLAYRLRWSQGQFQRGRIELGAATTSLSGVPGLEVIGVIPHLDLAEWRRLLEQQGIGGKKEGSRPVPETPAWLNRIAINIGVADVAGQQFNDTMVIATPRTAGWRIALDGEDIAGEITLPTEAQPVKVDFKHVVLVSEDDDSSATAPSATTFKERGIADWPDVDVNIEDLRLNGRNYGAWSFLLRPSTSSLNIQQLKGEVGSLVFDGSVVWSMLDGIEETQINGNLTGGNLADISPWISGAVPLRSEKTAIAVDLGWAGAPTNGSLRTVEGTLGFRLDDGVILESNNTAQIFRVFGILNSDTLLRRLQLDFSDLYEAGVAFDAISGTARLGSGILSWDPELQIVGPSGAFKLTGFTNLVEETLDMRLVVVLPLTQNLPLAAILMGAAPPIGGALFVLDKVLGDPLSRLTSATYSVEGTWDEPDVDLRNVFDTGD</sequence>
<dbReference type="PATRIC" id="fig|626887.3.peg.3644"/>
<evidence type="ECO:0000256" key="1">
    <source>
        <dbReference type="SAM" id="Phobius"/>
    </source>
</evidence>
<dbReference type="STRING" id="626887.J057_18210"/>
<dbReference type="NCBIfam" id="TIGR02099">
    <property type="entry name" value="YhdP family protein"/>
    <property type="match status" value="1"/>
</dbReference>
<evidence type="ECO:0000259" key="2">
    <source>
        <dbReference type="Pfam" id="PF13116"/>
    </source>
</evidence>
<dbReference type="RefSeq" id="WP_040882587.1">
    <property type="nucleotide sequence ID" value="NZ_AP028878.1"/>
</dbReference>
<gene>
    <name evidence="3" type="ORF">J057_18210</name>
</gene>
<feature type="domain" description="YhdP central" evidence="2">
    <location>
        <begin position="121"/>
        <end position="1310"/>
    </location>
</feature>
<keyword evidence="1" id="KW-0472">Membrane</keyword>
<dbReference type="Proteomes" id="UP000013165">
    <property type="component" value="Unassembled WGS sequence"/>
</dbReference>
<dbReference type="Pfam" id="PF13116">
    <property type="entry name" value="YhdP"/>
    <property type="match status" value="2"/>
</dbReference>
<feature type="domain" description="YhdP central" evidence="2">
    <location>
        <begin position="20"/>
        <end position="96"/>
    </location>
</feature>
<name>N6WP78_9GAMM</name>
<protein>
    <submittedName>
        <fullName evidence="3">TIGR02099 family protein</fullName>
    </submittedName>
</protein>
<dbReference type="PANTHER" id="PTHR38690:SF1">
    <property type="entry name" value="PROTEASE"/>
    <property type="match status" value="1"/>
</dbReference>
<dbReference type="OrthoDB" id="9762238at2"/>
<dbReference type="InterPro" id="IPR025263">
    <property type="entry name" value="YhdP_central"/>
</dbReference>
<dbReference type="HOGENOM" id="CLU_003522_1_0_6"/>
<dbReference type="InterPro" id="IPR011836">
    <property type="entry name" value="YhdP"/>
</dbReference>
<dbReference type="eggNOG" id="COG3164">
    <property type="taxonomic scope" value="Bacteria"/>
</dbReference>
<accession>N6WP78</accession>
<reference evidence="3 4" key="1">
    <citation type="journal article" date="2013" name="Genome Announc.">
        <title>Genome Sequence of the Polycyclic Aromatic Hydrocarbon-Degrading Bacterium Strain Marinobacter nanhaiticus D15-8WT.</title>
        <authorList>
            <person name="Cui Z."/>
            <person name="Gao W."/>
            <person name="Li Q."/>
            <person name="Xu G."/>
            <person name="Zheng L."/>
        </authorList>
    </citation>
    <scope>NUCLEOTIDE SEQUENCE [LARGE SCALE GENOMIC DNA]</scope>
    <source>
        <strain evidence="3 4">D15-8W</strain>
    </source>
</reference>
<evidence type="ECO:0000313" key="4">
    <source>
        <dbReference type="Proteomes" id="UP000013165"/>
    </source>
</evidence>
<keyword evidence="1" id="KW-0812">Transmembrane</keyword>
<keyword evidence="4" id="KW-1185">Reference proteome</keyword>
<comment type="caution">
    <text evidence="3">The sequence shown here is derived from an EMBL/GenBank/DDBJ whole genome shotgun (WGS) entry which is preliminary data.</text>
</comment>
<dbReference type="EMBL" id="APLQ01000014">
    <property type="protein sequence ID" value="ENO13356.2"/>
    <property type="molecule type" value="Genomic_DNA"/>
</dbReference>
<evidence type="ECO:0000313" key="3">
    <source>
        <dbReference type="EMBL" id="ENO13356.2"/>
    </source>
</evidence>